<dbReference type="InterPro" id="IPR053164">
    <property type="entry name" value="IS1016-like_transposase"/>
</dbReference>
<dbReference type="PANTHER" id="PTHR47163">
    <property type="entry name" value="DDE_TNP_IS1595 DOMAIN-CONTAINING PROTEIN"/>
    <property type="match status" value="1"/>
</dbReference>
<dbReference type="Proteomes" id="UP000031668">
    <property type="component" value="Unassembled WGS sequence"/>
</dbReference>
<sequence>MIRATLDLGTYKIGNHILWLKSTRGLLCKSAHNDICTRSHVLNKNSCETEYNPCLPELRVLFFCSQLEDFTSTASATVSTYGRVVLRGGTLLQAVRVVQDSHLLNTHPYPQPTRVTLPDRHPFAGKYELWVLVTGHSKVEKKIQPQNVNPDFYNPIAFTSEIVVQPNHESGKRKENVVINTLNFVRPKDYINRQFNSSLDERFGDFKLMEIAAELLEPHSPYVGNTAPEELQMELNSIQCNSCLKDKLVTVDNGTFYTITGQNERCLGRIERTNERRVFLVEVPDRVAKTLISIITAHVLPRSQILRTIYDNNTINNYQHFLDPWTGAYINTIEGTWNAPKKKERTKKWNELCLRNRKH</sequence>
<comment type="caution">
    <text evidence="1">The sequence shown here is derived from an EMBL/GenBank/DDBJ whole genome shotgun (WGS) entry which is preliminary data.</text>
</comment>
<dbReference type="PANTHER" id="PTHR47163:SF2">
    <property type="entry name" value="SI:DKEY-17M8.2"/>
    <property type="match status" value="1"/>
</dbReference>
<keyword evidence="2" id="KW-1185">Reference proteome</keyword>
<organism evidence="1 2">
    <name type="scientific">Thelohanellus kitauei</name>
    <name type="common">Myxosporean</name>
    <dbReference type="NCBI Taxonomy" id="669202"/>
    <lineage>
        <taxon>Eukaryota</taxon>
        <taxon>Metazoa</taxon>
        <taxon>Cnidaria</taxon>
        <taxon>Myxozoa</taxon>
        <taxon>Myxosporea</taxon>
        <taxon>Bivalvulida</taxon>
        <taxon>Platysporina</taxon>
        <taxon>Myxobolidae</taxon>
        <taxon>Thelohanellus</taxon>
    </lineage>
</organism>
<evidence type="ECO:0000313" key="2">
    <source>
        <dbReference type="Proteomes" id="UP000031668"/>
    </source>
</evidence>
<protein>
    <submittedName>
        <fullName evidence="1">Uncharacterized protein</fullName>
    </submittedName>
</protein>
<gene>
    <name evidence="1" type="ORF">RF11_05656</name>
</gene>
<name>A0A0C2MTR4_THEKT</name>
<reference evidence="1 2" key="1">
    <citation type="journal article" date="2014" name="Genome Biol. Evol.">
        <title>The genome of the myxosporean Thelohanellus kitauei shows adaptations to nutrient acquisition within its fish host.</title>
        <authorList>
            <person name="Yang Y."/>
            <person name="Xiong J."/>
            <person name="Zhou Z."/>
            <person name="Huo F."/>
            <person name="Miao W."/>
            <person name="Ran C."/>
            <person name="Liu Y."/>
            <person name="Zhang J."/>
            <person name="Feng J."/>
            <person name="Wang M."/>
            <person name="Wang M."/>
            <person name="Wang L."/>
            <person name="Yao B."/>
        </authorList>
    </citation>
    <scope>NUCLEOTIDE SEQUENCE [LARGE SCALE GENOMIC DNA]</scope>
    <source>
        <strain evidence="1">Wuqing</strain>
    </source>
</reference>
<evidence type="ECO:0000313" key="1">
    <source>
        <dbReference type="EMBL" id="KII65077.1"/>
    </source>
</evidence>
<dbReference type="EMBL" id="JWZT01004020">
    <property type="protein sequence ID" value="KII65077.1"/>
    <property type="molecule type" value="Genomic_DNA"/>
</dbReference>
<dbReference type="AlphaFoldDB" id="A0A0C2MTR4"/>
<accession>A0A0C2MTR4</accession>
<dbReference type="OrthoDB" id="424490at2759"/>
<proteinExistence type="predicted"/>